<gene>
    <name evidence="11" type="ORF">BDV96DRAFT_508292</name>
</gene>
<dbReference type="PIRSF" id="PIRSF002744">
    <property type="entry name" value="Pur-cyt_permease"/>
    <property type="match status" value="1"/>
</dbReference>
<feature type="compositionally biased region" description="Polar residues" evidence="9">
    <location>
        <begin position="21"/>
        <end position="34"/>
    </location>
</feature>
<dbReference type="InterPro" id="IPR026030">
    <property type="entry name" value="Pur-cyt_permease_Fcy2/21/22"/>
</dbReference>
<feature type="transmembrane region" description="Helical" evidence="10">
    <location>
        <begin position="222"/>
        <end position="241"/>
    </location>
</feature>
<dbReference type="AlphaFoldDB" id="A0A6A5YHJ9"/>
<evidence type="ECO:0000256" key="5">
    <source>
        <dbReference type="ARBA" id="ARBA00022692"/>
    </source>
</evidence>
<keyword evidence="7 8" id="KW-0472">Membrane</keyword>
<dbReference type="Pfam" id="PF02133">
    <property type="entry name" value="Transp_cyt_pur"/>
    <property type="match status" value="1"/>
</dbReference>
<feature type="region of interest" description="Disordered" evidence="9">
    <location>
        <begin position="1"/>
        <end position="39"/>
    </location>
</feature>
<dbReference type="GO" id="GO:0015851">
    <property type="term" value="P:nucleobase transport"/>
    <property type="evidence" value="ECO:0007669"/>
    <property type="project" value="UniProtKB-ARBA"/>
</dbReference>
<keyword evidence="4" id="KW-0597">Phosphoprotein</keyword>
<feature type="transmembrane region" description="Helical" evidence="10">
    <location>
        <begin position="294"/>
        <end position="315"/>
    </location>
</feature>
<dbReference type="InterPro" id="IPR001248">
    <property type="entry name" value="Pur-cyt_permease"/>
</dbReference>
<proteinExistence type="inferred from homology"/>
<feature type="transmembrane region" description="Helical" evidence="10">
    <location>
        <begin position="191"/>
        <end position="210"/>
    </location>
</feature>
<feature type="transmembrane region" description="Helical" evidence="10">
    <location>
        <begin position="335"/>
        <end position="356"/>
    </location>
</feature>
<evidence type="ECO:0000256" key="7">
    <source>
        <dbReference type="ARBA" id="ARBA00023136"/>
    </source>
</evidence>
<evidence type="ECO:0000313" key="11">
    <source>
        <dbReference type="EMBL" id="KAF2106204.1"/>
    </source>
</evidence>
<dbReference type="OrthoDB" id="5428495at2759"/>
<evidence type="ECO:0000256" key="3">
    <source>
        <dbReference type="ARBA" id="ARBA00022448"/>
    </source>
</evidence>
<dbReference type="GO" id="GO:0005886">
    <property type="term" value="C:plasma membrane"/>
    <property type="evidence" value="ECO:0007669"/>
    <property type="project" value="TreeGrafter"/>
</dbReference>
<evidence type="ECO:0000256" key="4">
    <source>
        <dbReference type="ARBA" id="ARBA00022553"/>
    </source>
</evidence>
<feature type="transmembrane region" description="Helical" evidence="10">
    <location>
        <begin position="387"/>
        <end position="405"/>
    </location>
</feature>
<evidence type="ECO:0008006" key="13">
    <source>
        <dbReference type="Google" id="ProtNLM"/>
    </source>
</evidence>
<feature type="transmembrane region" description="Helical" evidence="10">
    <location>
        <begin position="411"/>
        <end position="431"/>
    </location>
</feature>
<dbReference type="GO" id="GO:0000329">
    <property type="term" value="C:fungal-type vacuole membrane"/>
    <property type="evidence" value="ECO:0007669"/>
    <property type="project" value="TreeGrafter"/>
</dbReference>
<evidence type="ECO:0000256" key="8">
    <source>
        <dbReference type="PIRNR" id="PIRNR002744"/>
    </source>
</evidence>
<dbReference type="GO" id="GO:0022857">
    <property type="term" value="F:transmembrane transporter activity"/>
    <property type="evidence" value="ECO:0007669"/>
    <property type="project" value="InterPro"/>
</dbReference>
<comment type="similarity">
    <text evidence="2 8">Belongs to the purine-cytosine permease (2.A.39) family.</text>
</comment>
<feature type="transmembrane region" description="Helical" evidence="10">
    <location>
        <begin position="471"/>
        <end position="492"/>
    </location>
</feature>
<keyword evidence="6 10" id="KW-1133">Transmembrane helix</keyword>
<dbReference type="FunFam" id="1.10.4160.10:FF:000002">
    <property type="entry name" value="Purine-cytosine permease fcyB"/>
    <property type="match status" value="1"/>
</dbReference>
<evidence type="ECO:0000256" key="2">
    <source>
        <dbReference type="ARBA" id="ARBA00008974"/>
    </source>
</evidence>
<feature type="transmembrane region" description="Helical" evidence="10">
    <location>
        <begin position="86"/>
        <end position="106"/>
    </location>
</feature>
<sequence>MYKESKDNVPDVEKDAARETLSPSPNLPTNSNGEPTLPANASKWQTLKDYNHRFETLTGLESRGISRVPPSERFPVTSTSFLQMGFLWLSADLTANCMTLAMLGPLVFELGFLDAALCSVFGACIGSLGPAYVATWGPRSGHRTMIVARFFMGYVPSKVTGCLTLVIMIGYGTINCIITGQLLSAVNGSGLSLIPGIIIVSTVTLVVAVFGVKAFHAYENYAWAPQVAILFILIGSASPNFNISLPSVGTPHTILANRVSFLGLCISSPLAWSSCAADYFVYHPPTTPKRWIALSTYLSNALAFSFGYLLGVGLATGVSLNPAWATAYSDSQGSLILAGFAPLGRFGHVCGVVLALGTIADNIAATYSAGLVLQVLNEQWLGRVPRWILTVIVCVAYTACAIGGRNSLFEIFQNFLALMGYWTAFFVCVILEEHVLFRSIRRHRAASSAAALRDDDDDGFDWDSWNDSSKLPVGAAALSAFLIGWAGAVVTMKQNWYTGPVARLVGDDGCDLGLWIGSGCTLLTYPVLRLLEVRVLGR</sequence>
<dbReference type="Proteomes" id="UP000799770">
    <property type="component" value="Unassembled WGS sequence"/>
</dbReference>
<feature type="transmembrane region" description="Helical" evidence="10">
    <location>
        <begin position="512"/>
        <end position="531"/>
    </location>
</feature>
<evidence type="ECO:0000313" key="12">
    <source>
        <dbReference type="Proteomes" id="UP000799770"/>
    </source>
</evidence>
<feature type="transmembrane region" description="Helical" evidence="10">
    <location>
        <begin position="261"/>
        <end position="282"/>
    </location>
</feature>
<dbReference type="Gene3D" id="1.10.4160.10">
    <property type="entry name" value="Hydantoin permease"/>
    <property type="match status" value="1"/>
</dbReference>
<protein>
    <recommendedName>
        <fullName evidence="13">Permease for cytosine/purines, uracil, thiamine, allantoin-domain-containing protein</fullName>
    </recommendedName>
</protein>
<keyword evidence="12" id="KW-1185">Reference proteome</keyword>
<dbReference type="EMBL" id="ML977365">
    <property type="protein sequence ID" value="KAF2106204.1"/>
    <property type="molecule type" value="Genomic_DNA"/>
</dbReference>
<evidence type="ECO:0000256" key="1">
    <source>
        <dbReference type="ARBA" id="ARBA00004141"/>
    </source>
</evidence>
<dbReference type="PANTHER" id="PTHR31806:SF16">
    <property type="entry name" value="PURINE-CYTOSINE TRANSPORTER (EUROFUNG)"/>
    <property type="match status" value="1"/>
</dbReference>
<keyword evidence="5 10" id="KW-0812">Transmembrane</keyword>
<accession>A0A6A5YHJ9</accession>
<evidence type="ECO:0000256" key="10">
    <source>
        <dbReference type="SAM" id="Phobius"/>
    </source>
</evidence>
<comment type="subcellular location">
    <subcellularLocation>
        <location evidence="1">Membrane</location>
        <topology evidence="1">Multi-pass membrane protein</topology>
    </subcellularLocation>
</comment>
<organism evidence="11 12">
    <name type="scientific">Lophiotrema nucula</name>
    <dbReference type="NCBI Taxonomy" id="690887"/>
    <lineage>
        <taxon>Eukaryota</taxon>
        <taxon>Fungi</taxon>
        <taxon>Dikarya</taxon>
        <taxon>Ascomycota</taxon>
        <taxon>Pezizomycotina</taxon>
        <taxon>Dothideomycetes</taxon>
        <taxon>Pleosporomycetidae</taxon>
        <taxon>Pleosporales</taxon>
        <taxon>Lophiotremataceae</taxon>
        <taxon>Lophiotrema</taxon>
    </lineage>
</organism>
<keyword evidence="3 8" id="KW-0813">Transport</keyword>
<name>A0A6A5YHJ9_9PLEO</name>
<feature type="transmembrane region" description="Helical" evidence="10">
    <location>
        <begin position="112"/>
        <end position="134"/>
    </location>
</feature>
<evidence type="ECO:0000256" key="6">
    <source>
        <dbReference type="ARBA" id="ARBA00022989"/>
    </source>
</evidence>
<feature type="compositionally biased region" description="Basic and acidic residues" evidence="9">
    <location>
        <begin position="1"/>
        <end position="18"/>
    </location>
</feature>
<dbReference type="PANTHER" id="PTHR31806">
    <property type="entry name" value="PURINE-CYTOSINE PERMEASE FCY2-RELATED"/>
    <property type="match status" value="1"/>
</dbReference>
<reference evidence="11" key="1">
    <citation type="journal article" date="2020" name="Stud. Mycol.">
        <title>101 Dothideomycetes genomes: a test case for predicting lifestyles and emergence of pathogens.</title>
        <authorList>
            <person name="Haridas S."/>
            <person name="Albert R."/>
            <person name="Binder M."/>
            <person name="Bloem J."/>
            <person name="Labutti K."/>
            <person name="Salamov A."/>
            <person name="Andreopoulos B."/>
            <person name="Baker S."/>
            <person name="Barry K."/>
            <person name="Bills G."/>
            <person name="Bluhm B."/>
            <person name="Cannon C."/>
            <person name="Castanera R."/>
            <person name="Culley D."/>
            <person name="Daum C."/>
            <person name="Ezra D."/>
            <person name="Gonzalez J."/>
            <person name="Henrissat B."/>
            <person name="Kuo A."/>
            <person name="Liang C."/>
            <person name="Lipzen A."/>
            <person name="Lutzoni F."/>
            <person name="Magnuson J."/>
            <person name="Mondo S."/>
            <person name="Nolan M."/>
            <person name="Ohm R."/>
            <person name="Pangilinan J."/>
            <person name="Park H.-J."/>
            <person name="Ramirez L."/>
            <person name="Alfaro M."/>
            <person name="Sun H."/>
            <person name="Tritt A."/>
            <person name="Yoshinaga Y."/>
            <person name="Zwiers L.-H."/>
            <person name="Turgeon B."/>
            <person name="Goodwin S."/>
            <person name="Spatafora J."/>
            <person name="Crous P."/>
            <person name="Grigoriev I."/>
        </authorList>
    </citation>
    <scope>NUCLEOTIDE SEQUENCE</scope>
    <source>
        <strain evidence="11">CBS 627.86</strain>
    </source>
</reference>
<evidence type="ECO:0000256" key="9">
    <source>
        <dbReference type="SAM" id="MobiDB-lite"/>
    </source>
</evidence>